<protein>
    <recommendedName>
        <fullName evidence="3">PTS system lactose-specific EIIA component</fullName>
    </recommendedName>
    <alternativeName>
        <fullName evidence="12">EIIA-Lac</fullName>
    </alternativeName>
    <alternativeName>
        <fullName evidence="14">EIII-Lac</fullName>
    </alternativeName>
    <alternativeName>
        <fullName evidence="13">Lactose-specific phosphotransferase enzyme IIA component</fullName>
    </alternativeName>
</protein>
<organism evidence="18 19">
    <name type="scientific">Lacticaseibacillus nasuensis JCM 17158</name>
    <dbReference type="NCBI Taxonomy" id="1291734"/>
    <lineage>
        <taxon>Bacteria</taxon>
        <taxon>Bacillati</taxon>
        <taxon>Bacillota</taxon>
        <taxon>Bacilli</taxon>
        <taxon>Lactobacillales</taxon>
        <taxon>Lactobacillaceae</taxon>
        <taxon>Lacticaseibacillus</taxon>
    </lineage>
</organism>
<evidence type="ECO:0000256" key="17">
    <source>
        <dbReference type="PROSITE-ProRule" id="PRU00418"/>
    </source>
</evidence>
<dbReference type="GO" id="GO:0009401">
    <property type="term" value="P:phosphoenolpyruvate-dependent sugar phosphotransferase system"/>
    <property type="evidence" value="ECO:0007669"/>
    <property type="project" value="UniProtKB-KW"/>
</dbReference>
<name>A0A0R1JH15_9LACO</name>
<dbReference type="Gene3D" id="1.20.58.80">
    <property type="entry name" value="Phosphotransferase system, lactose/cellobiose-type IIA subunit"/>
    <property type="match status" value="1"/>
</dbReference>
<evidence type="ECO:0000256" key="9">
    <source>
        <dbReference type="ARBA" id="ARBA00022683"/>
    </source>
</evidence>
<evidence type="ECO:0000256" key="3">
    <source>
        <dbReference type="ARBA" id="ARBA00014322"/>
    </source>
</evidence>
<dbReference type="Proteomes" id="UP000051804">
    <property type="component" value="Unassembled WGS sequence"/>
</dbReference>
<feature type="modified residue" description="Phosphohistidine; by HPr" evidence="17">
    <location>
        <position position="75"/>
    </location>
</feature>
<keyword evidence="19" id="KW-1185">Reference proteome</keyword>
<evidence type="ECO:0000256" key="1">
    <source>
        <dbReference type="ARBA" id="ARBA00004496"/>
    </source>
</evidence>
<evidence type="ECO:0000256" key="4">
    <source>
        <dbReference type="ARBA" id="ARBA00022448"/>
    </source>
</evidence>
<dbReference type="GO" id="GO:0016740">
    <property type="term" value="F:transferase activity"/>
    <property type="evidence" value="ECO:0007669"/>
    <property type="project" value="UniProtKB-KW"/>
</dbReference>
<dbReference type="STRING" id="1291734.FD02_GL000457"/>
<keyword evidence="11 16" id="KW-0460">Magnesium</keyword>
<dbReference type="InterPro" id="IPR036542">
    <property type="entry name" value="PTS_IIA_lac/cel_sf"/>
</dbReference>
<dbReference type="RefSeq" id="WP_054721482.1">
    <property type="nucleotide sequence ID" value="NZ_AZDJ01000032.1"/>
</dbReference>
<keyword evidence="5" id="KW-0963">Cytoplasm</keyword>
<dbReference type="PROSITE" id="PS51095">
    <property type="entry name" value="PTS_EIIA_TYPE_3"/>
    <property type="match status" value="1"/>
</dbReference>
<accession>A0A0R1JH15</accession>
<feature type="binding site" evidence="16">
    <location>
        <position position="78"/>
    </location>
    <ligand>
        <name>Mg(2+)</name>
        <dbReference type="ChEBI" id="CHEBI:18420"/>
        <note>ligand shared between all trimeric partners</note>
    </ligand>
</feature>
<evidence type="ECO:0000256" key="15">
    <source>
        <dbReference type="PIRSR" id="PIRSR000699-1"/>
    </source>
</evidence>
<feature type="active site" description="Tele-phosphohistidine intermediate" evidence="15">
    <location>
        <position position="75"/>
    </location>
</feature>
<dbReference type="PATRIC" id="fig|1291734.4.peg.471"/>
<dbReference type="Pfam" id="PF02255">
    <property type="entry name" value="PTS_IIA"/>
    <property type="match status" value="1"/>
</dbReference>
<evidence type="ECO:0000256" key="8">
    <source>
        <dbReference type="ARBA" id="ARBA00022679"/>
    </source>
</evidence>
<dbReference type="InterPro" id="IPR003188">
    <property type="entry name" value="PTS_IIA_lac/cel"/>
</dbReference>
<evidence type="ECO:0000256" key="5">
    <source>
        <dbReference type="ARBA" id="ARBA00022490"/>
    </source>
</evidence>
<evidence type="ECO:0000256" key="11">
    <source>
        <dbReference type="ARBA" id="ARBA00022842"/>
    </source>
</evidence>
<evidence type="ECO:0000256" key="10">
    <source>
        <dbReference type="ARBA" id="ARBA00022723"/>
    </source>
</evidence>
<keyword evidence="10 16" id="KW-0479">Metal-binding</keyword>
<evidence type="ECO:0000256" key="7">
    <source>
        <dbReference type="ARBA" id="ARBA00022597"/>
    </source>
</evidence>
<comment type="cofactor">
    <cofactor evidence="16">
        <name>Mg(2+)</name>
        <dbReference type="ChEBI" id="CHEBI:18420"/>
    </cofactor>
    <text evidence="16">Binds 1 Mg(2+) ion per trimer.</text>
</comment>
<evidence type="ECO:0000256" key="14">
    <source>
        <dbReference type="ARBA" id="ARBA00032708"/>
    </source>
</evidence>
<dbReference type="GO" id="GO:0046872">
    <property type="term" value="F:metal ion binding"/>
    <property type="evidence" value="ECO:0007669"/>
    <property type="project" value="UniProtKB-KW"/>
</dbReference>
<keyword evidence="6" id="KW-0597">Phosphoprotein</keyword>
<gene>
    <name evidence="18" type="ORF">FD02_GL000457</name>
</gene>
<evidence type="ECO:0000313" key="18">
    <source>
        <dbReference type="EMBL" id="KRK70392.1"/>
    </source>
</evidence>
<dbReference type="SUPFAM" id="SSF46973">
    <property type="entry name" value="Enzyme IIa from lactose specific PTS, IIa-lac"/>
    <property type="match status" value="1"/>
</dbReference>
<evidence type="ECO:0000256" key="13">
    <source>
        <dbReference type="ARBA" id="ARBA00031467"/>
    </source>
</evidence>
<dbReference type="GO" id="GO:0005737">
    <property type="term" value="C:cytoplasm"/>
    <property type="evidence" value="ECO:0007669"/>
    <property type="project" value="UniProtKB-SubCell"/>
</dbReference>
<evidence type="ECO:0000313" key="19">
    <source>
        <dbReference type="Proteomes" id="UP000051804"/>
    </source>
</evidence>
<comment type="subunit">
    <text evidence="2">Homotrimer.</text>
</comment>
<dbReference type="PANTHER" id="PTHR34382">
    <property type="entry name" value="PTS SYSTEM N,N'-DIACETYLCHITOBIOSE-SPECIFIC EIIA COMPONENT"/>
    <property type="match status" value="1"/>
</dbReference>
<proteinExistence type="predicted"/>
<keyword evidence="8" id="KW-0808">Transferase</keyword>
<keyword evidence="4" id="KW-0813">Transport</keyword>
<dbReference type="PIRSF" id="PIRSF000699">
    <property type="entry name" value="PTS_IILac_III"/>
    <property type="match status" value="1"/>
</dbReference>
<evidence type="ECO:0000256" key="6">
    <source>
        <dbReference type="ARBA" id="ARBA00022553"/>
    </source>
</evidence>
<evidence type="ECO:0000256" key="16">
    <source>
        <dbReference type="PIRSR" id="PIRSR000699-2"/>
    </source>
</evidence>
<dbReference type="OrthoDB" id="350602at2"/>
<comment type="caution">
    <text evidence="18">The sequence shown here is derived from an EMBL/GenBank/DDBJ whole genome shotgun (WGS) entry which is preliminary data.</text>
</comment>
<keyword evidence="7" id="KW-0762">Sugar transport</keyword>
<evidence type="ECO:0000256" key="2">
    <source>
        <dbReference type="ARBA" id="ARBA00011233"/>
    </source>
</evidence>
<keyword evidence="9" id="KW-0598">Phosphotransferase system</keyword>
<evidence type="ECO:0000256" key="12">
    <source>
        <dbReference type="ARBA" id="ARBA00030293"/>
    </source>
</evidence>
<reference evidence="18 19" key="1">
    <citation type="journal article" date="2015" name="Genome Announc.">
        <title>Expanding the biotechnology potential of lactobacilli through comparative genomics of 213 strains and associated genera.</title>
        <authorList>
            <person name="Sun Z."/>
            <person name="Harris H.M."/>
            <person name="McCann A."/>
            <person name="Guo C."/>
            <person name="Argimon S."/>
            <person name="Zhang W."/>
            <person name="Yang X."/>
            <person name="Jeffery I.B."/>
            <person name="Cooney J.C."/>
            <person name="Kagawa T.F."/>
            <person name="Liu W."/>
            <person name="Song Y."/>
            <person name="Salvetti E."/>
            <person name="Wrobel A."/>
            <person name="Rasinkangas P."/>
            <person name="Parkhill J."/>
            <person name="Rea M.C."/>
            <person name="O'Sullivan O."/>
            <person name="Ritari J."/>
            <person name="Douillard F.P."/>
            <person name="Paul Ross R."/>
            <person name="Yang R."/>
            <person name="Briner A.E."/>
            <person name="Felis G.E."/>
            <person name="de Vos W.M."/>
            <person name="Barrangou R."/>
            <person name="Klaenhammer T.R."/>
            <person name="Caufield P.W."/>
            <person name="Cui Y."/>
            <person name="Zhang H."/>
            <person name="O'Toole P.W."/>
        </authorList>
    </citation>
    <scope>NUCLEOTIDE SEQUENCE [LARGE SCALE GENOMIC DNA]</scope>
    <source>
        <strain evidence="18 19">JCM 17158</strain>
    </source>
</reference>
<sequence length="103" mass="11596">MTREEISFELIAQAGSAFSLLVEALGDARQHEFIAVEEKLAQAETVMNKAHNVQTELITSQMNGEDQSVDVLLAHAQDTLMNTILMFTITKEFIHLYEEEAKQ</sequence>
<dbReference type="AlphaFoldDB" id="A0A0R1JH15"/>
<dbReference type="PANTHER" id="PTHR34382:SF9">
    <property type="entry name" value="PHOSPHOTRANSFERASE SYSTEM SUGAR-SPECIFIC EII COMPONENT"/>
    <property type="match status" value="1"/>
</dbReference>
<dbReference type="EMBL" id="AZDJ01000032">
    <property type="protein sequence ID" value="KRK70392.1"/>
    <property type="molecule type" value="Genomic_DNA"/>
</dbReference>
<comment type="subcellular location">
    <subcellularLocation>
        <location evidence="1">Cytoplasm</location>
    </subcellularLocation>
</comment>